<keyword evidence="5" id="KW-0411">Iron-sulfur</keyword>
<dbReference type="InterPro" id="IPR012675">
    <property type="entry name" value="Beta-grasp_dom_sf"/>
</dbReference>
<evidence type="ECO:0000313" key="18">
    <source>
        <dbReference type="Proteomes" id="UP000433532"/>
    </source>
</evidence>
<dbReference type="Gene3D" id="3.10.20.30">
    <property type="match status" value="1"/>
</dbReference>
<reference evidence="9" key="8">
    <citation type="submission" date="2020-01" db="EMBL/GenBank/DDBJ databases">
        <title>Bacteria Cultured from War Wounds Associated with the Conflict in Eastern Ukraine.</title>
        <authorList>
            <person name="Snesrud E."/>
            <person name="Galac M.R."/>
            <person name="Mc Gann P."/>
            <person name="Valentine K."/>
            <person name="Viacheslav K."/>
        </authorList>
    </citation>
    <scope>NUCLEOTIDE SEQUENCE</scope>
    <source>
        <strain evidence="9">VNMU148</strain>
    </source>
</reference>
<evidence type="ECO:0000313" key="8">
    <source>
        <dbReference type="EMBL" id="MUI37416.1"/>
    </source>
</evidence>
<dbReference type="Proteomes" id="UP000644192">
    <property type="component" value="Unassembled WGS sequence"/>
</dbReference>
<dbReference type="Proteomes" id="UP001297540">
    <property type="component" value="Chromosome"/>
</dbReference>
<keyword evidence="3 7" id="KW-0560">Oxidoreductase</keyword>
<organism evidence="10 15">
    <name type="scientific">Pseudomonas aeruginosa</name>
    <dbReference type="NCBI Taxonomy" id="287"/>
    <lineage>
        <taxon>Bacteria</taxon>
        <taxon>Pseudomonadati</taxon>
        <taxon>Pseudomonadota</taxon>
        <taxon>Gammaproteobacteria</taxon>
        <taxon>Pseudomonadales</taxon>
        <taxon>Pseudomonadaceae</taxon>
        <taxon>Pseudomonas</taxon>
    </lineage>
</organism>
<dbReference type="GO" id="GO:0047121">
    <property type="term" value="F:isoquinoline 1-oxidoreductase activity"/>
    <property type="evidence" value="ECO:0007669"/>
    <property type="project" value="UniProtKB-EC"/>
</dbReference>
<dbReference type="PROSITE" id="PS00197">
    <property type="entry name" value="2FE2S_FER_1"/>
    <property type="match status" value="1"/>
</dbReference>
<dbReference type="OMA" id="YPRIHKA"/>
<dbReference type="EMBL" id="CP136986">
    <property type="protein sequence ID" value="WOS81003.1"/>
    <property type="molecule type" value="Genomic_DNA"/>
</dbReference>
<reference evidence="12 17" key="6">
    <citation type="submission" date="2019-01" db="EMBL/GenBank/DDBJ databases">
        <title>The Pseudomonas aeruginosa pan-genome provides new insights on its population structure, horizontal gene transfer and pathogenicity.</title>
        <authorList>
            <person name="Freschi L."/>
            <person name="Vincent A.T."/>
            <person name="Jeukens J."/>
            <person name="Emond-Rheault J.-G."/>
            <person name="Kukavica-Ibrulj I."/>
            <person name="Dupont M.-J."/>
            <person name="Charette S.J."/>
            <person name="Boyle B."/>
            <person name="Levesque R.C."/>
        </authorList>
    </citation>
    <scope>NUCLEOTIDE SEQUENCE [LARGE SCALE GENOMIC DNA]</scope>
    <source>
        <strain evidence="12 17">PA-W36</strain>
    </source>
</reference>
<dbReference type="InterPro" id="IPR002888">
    <property type="entry name" value="2Fe-2S-bd"/>
</dbReference>
<gene>
    <name evidence="7" type="primary">iorA_1</name>
    <name evidence="11" type="ORF">ALP65_03781</name>
    <name evidence="10" type="ORF">CAZ10_33790</name>
    <name evidence="8" type="ORF">GNQ48_20620</name>
    <name evidence="9" type="ORF">GUL26_30025</name>
    <name evidence="12" type="ORF">IPC1295_17085</name>
    <name evidence="13" type="ORF">L4V69_18135</name>
    <name evidence="7" type="ORF">PAERUG_P19_London_7_VIM_2_05_10_04105</name>
</gene>
<evidence type="ECO:0000313" key="11">
    <source>
        <dbReference type="EMBL" id="RMS45453.1"/>
    </source>
</evidence>
<dbReference type="EMBL" id="NFFZ01000029">
    <property type="protein sequence ID" value="OTI55417.1"/>
    <property type="molecule type" value="Genomic_DNA"/>
</dbReference>
<dbReference type="GO" id="GO:0046872">
    <property type="term" value="F:metal ion binding"/>
    <property type="evidence" value="ECO:0007669"/>
    <property type="project" value="UniProtKB-KW"/>
</dbReference>
<evidence type="ECO:0000256" key="1">
    <source>
        <dbReference type="ARBA" id="ARBA00022714"/>
    </source>
</evidence>
<dbReference type="InterPro" id="IPR051452">
    <property type="entry name" value="Diverse_Oxidoreductases"/>
</dbReference>
<dbReference type="EMBL" id="RBSQ01001321">
    <property type="protein sequence ID" value="RMS45453.1"/>
    <property type="molecule type" value="Genomic_DNA"/>
</dbReference>
<dbReference type="Proteomes" id="UP000284767">
    <property type="component" value="Unassembled WGS sequence"/>
</dbReference>
<dbReference type="SMR" id="A0A071L8W4"/>
<dbReference type="Pfam" id="PF00111">
    <property type="entry name" value="Fer2"/>
    <property type="match status" value="1"/>
</dbReference>
<evidence type="ECO:0000256" key="4">
    <source>
        <dbReference type="ARBA" id="ARBA00023004"/>
    </source>
</evidence>
<reference evidence="13" key="9">
    <citation type="submission" date="2023-06" db="EMBL/GenBank/DDBJ databases">
        <authorList>
            <consortium name="Clinical and Environmental Microbiology Branch: Whole genome sequencing antimicrobial resistance pathogens in the healthcare setting"/>
        </authorList>
    </citation>
    <scope>NUCLEOTIDE SEQUENCE</scope>
    <source>
        <strain evidence="13">2021CK-01020</strain>
    </source>
</reference>
<dbReference type="EMBL" id="CVVU01000216">
    <property type="protein sequence ID" value="CRP32536.1"/>
    <property type="molecule type" value="Genomic_DNA"/>
</dbReference>
<dbReference type="Gene3D" id="1.10.150.120">
    <property type="entry name" value="[2Fe-2S]-binding domain"/>
    <property type="match status" value="1"/>
</dbReference>
<dbReference type="InterPro" id="IPR006058">
    <property type="entry name" value="2Fe2S_fd_BS"/>
</dbReference>
<evidence type="ECO:0000313" key="9">
    <source>
        <dbReference type="EMBL" id="MZZ16508.1"/>
    </source>
</evidence>
<sequence length="156" mass="16618">MITLNLNGKDHQLDVTEDMPLLWAIRDVVGYTGTKFGCGMGLCGSCTIHIDGQATRSCITPVSLAQGRKVTTIDHLHTDKVGEVVQQAWLDIGVAQCGYCQGGQIMSATALLKSNPAPSDEQIEAAMAGNICRCGTYNRIKTAIHNASAKLQEAKA</sequence>
<dbReference type="GO" id="GO:0051537">
    <property type="term" value="F:2 iron, 2 sulfur cluster binding"/>
    <property type="evidence" value="ECO:0007669"/>
    <property type="project" value="UniProtKB-KW"/>
</dbReference>
<reference evidence="8 18" key="7">
    <citation type="submission" date="2019-11" db="EMBL/GenBank/DDBJ databases">
        <title>Genomes of ocular Pseudomonas aeruginosa isolates.</title>
        <authorList>
            <person name="Khan M."/>
            <person name="Rice S.A."/>
            <person name="Willcox M.D.P."/>
            <person name="Stapleton F."/>
        </authorList>
    </citation>
    <scope>NUCLEOTIDE SEQUENCE [LARGE SCALE GENOMIC DNA]</scope>
    <source>
        <strain evidence="8 18">PA221</strain>
    </source>
</reference>
<dbReference type="PANTHER" id="PTHR44379:SF2">
    <property type="entry name" value="BLR6218 PROTEIN"/>
    <property type="match status" value="1"/>
</dbReference>
<dbReference type="SUPFAM" id="SSF54292">
    <property type="entry name" value="2Fe-2S ferredoxin-like"/>
    <property type="match status" value="1"/>
</dbReference>
<dbReference type="EMBL" id="WXZT01000028">
    <property type="protein sequence ID" value="MZZ16508.1"/>
    <property type="molecule type" value="Genomic_DNA"/>
</dbReference>
<evidence type="ECO:0000313" key="14">
    <source>
        <dbReference type="Proteomes" id="UP000045039"/>
    </source>
</evidence>
<dbReference type="AlphaFoldDB" id="A0A071L8W4"/>
<keyword evidence="2" id="KW-0479">Metal-binding</keyword>
<evidence type="ECO:0000313" key="13">
    <source>
        <dbReference type="EMBL" id="WOS81003.1"/>
    </source>
</evidence>
<dbReference type="RefSeq" id="WP_003089521.1">
    <property type="nucleotide sequence ID" value="NZ_AP014622.1"/>
</dbReference>
<dbReference type="InterPro" id="IPR036010">
    <property type="entry name" value="2Fe-2S_ferredoxin-like_sf"/>
</dbReference>
<dbReference type="InterPro" id="IPR001041">
    <property type="entry name" value="2Fe-2S_ferredoxin-type"/>
</dbReference>
<evidence type="ECO:0000313" key="12">
    <source>
        <dbReference type="EMBL" id="RPM14329.1"/>
    </source>
</evidence>
<dbReference type="CDD" id="cd00207">
    <property type="entry name" value="fer2"/>
    <property type="match status" value="1"/>
</dbReference>
<keyword evidence="4" id="KW-0408">Iron</keyword>
<reference evidence="11 16" key="5">
    <citation type="submission" date="2018-08" db="EMBL/GenBank/DDBJ databases">
        <title>Recombination of ecologically and evolutionarily significant loci maintains genetic cohesion in the Pseudomonas syringae species complex.</title>
        <authorList>
            <person name="Dillon M."/>
            <person name="Thakur S."/>
            <person name="Almeida R.N.D."/>
            <person name="Weir B.S."/>
            <person name="Guttman D.S."/>
        </authorList>
    </citation>
    <scope>NUCLEOTIDE SEQUENCE [LARGE SCALE GENOMIC DNA]</scope>
    <source>
        <strain evidence="11 16">ICMP 7846</strain>
    </source>
</reference>
<dbReference type="InterPro" id="IPR036884">
    <property type="entry name" value="2Fe-2S-bd_dom_sf"/>
</dbReference>
<dbReference type="KEGG" id="paeb:NCGM1900_4150"/>
<evidence type="ECO:0000256" key="2">
    <source>
        <dbReference type="ARBA" id="ARBA00022723"/>
    </source>
</evidence>
<evidence type="ECO:0000259" key="6">
    <source>
        <dbReference type="PROSITE" id="PS51085"/>
    </source>
</evidence>
<dbReference type="Proteomes" id="UP000194857">
    <property type="component" value="Unassembled WGS sequence"/>
</dbReference>
<evidence type="ECO:0000313" key="17">
    <source>
        <dbReference type="Proteomes" id="UP000284767"/>
    </source>
</evidence>
<dbReference type="Proteomes" id="UP000433532">
    <property type="component" value="Unassembled WGS sequence"/>
</dbReference>
<proteinExistence type="predicted"/>
<name>A0A071L8W4_PSEAI</name>
<dbReference type="EC" id="1.3.99.16" evidence="7"/>
<dbReference type="Proteomes" id="UP000045039">
    <property type="component" value="Unassembled WGS sequence"/>
</dbReference>
<dbReference type="Proteomes" id="UP000270834">
    <property type="component" value="Unassembled WGS sequence"/>
</dbReference>
<accession>A0A1S1BXR0</accession>
<evidence type="ECO:0000256" key="3">
    <source>
        <dbReference type="ARBA" id="ARBA00023002"/>
    </source>
</evidence>
<reference evidence="12 17" key="4">
    <citation type="submission" date="2017-08" db="EMBL/GenBank/DDBJ databases">
        <authorList>
            <person name="Feschi L."/>
            <person name="Jeukens J."/>
            <person name="Emond-Rheault J.-G."/>
            <person name="Kukavica-Ibrulj I."/>
            <person name="Boyle B."/>
            <person name="Levesque R.C."/>
        </authorList>
    </citation>
    <scope>NUCLEOTIDE SEQUENCE [LARGE SCALE GENOMIC DNA]</scope>
    <source>
        <strain evidence="12 17">PA-W36</strain>
    </source>
</reference>
<dbReference type="PROSITE" id="PS51085">
    <property type="entry name" value="2FE2S_FER_2"/>
    <property type="match status" value="1"/>
</dbReference>
<dbReference type="EMBL" id="WOAD01000019">
    <property type="protein sequence ID" value="MUI37416.1"/>
    <property type="molecule type" value="Genomic_DNA"/>
</dbReference>
<reference evidence="14" key="1">
    <citation type="submission" date="2015-06" db="EMBL/GenBank/DDBJ databases">
        <authorList>
            <person name="Radhakrishnan Rajesh"/>
            <person name="Underwood Anthony"/>
            <person name="Al-Shahib Ali"/>
        </authorList>
    </citation>
    <scope>NUCLEOTIDE SEQUENCE [LARGE SCALE GENOMIC DNA]</scope>
    <source>
        <strain evidence="14">P19_London_7_VIM_2_05_10</strain>
    </source>
</reference>
<reference evidence="10 15" key="3">
    <citation type="submission" date="2017-05" db="EMBL/GenBank/DDBJ databases">
        <authorList>
            <person name="Song R."/>
            <person name="Chenine A.L."/>
            <person name="Ruprecht R.M."/>
        </authorList>
    </citation>
    <scope>NUCLEOTIDE SEQUENCE [LARGE SCALE GENOMIC DNA]</scope>
    <source>
        <strain evidence="10 15">S567_C10_BS</strain>
    </source>
</reference>
<feature type="domain" description="2Fe-2S ferredoxin-type" evidence="6">
    <location>
        <begin position="1"/>
        <end position="76"/>
    </location>
</feature>
<reference evidence="13" key="10">
    <citation type="submission" date="2023-10" db="EMBL/GenBank/DDBJ databases">
        <title>Pathogen: clinical or host-associated sample.</title>
        <authorList>
            <person name="Hergert J."/>
            <person name="Casey R."/>
            <person name="Wagner J."/>
            <person name="Young E.L."/>
            <person name="Oakeson K.F."/>
        </authorList>
    </citation>
    <scope>NUCLEOTIDE SEQUENCE</scope>
    <source>
        <strain evidence="13">2021CK-01020</strain>
    </source>
</reference>
<evidence type="ECO:0000313" key="16">
    <source>
        <dbReference type="Proteomes" id="UP000270834"/>
    </source>
</evidence>
<evidence type="ECO:0000313" key="7">
    <source>
        <dbReference type="EMBL" id="CRP32536.1"/>
    </source>
</evidence>
<keyword evidence="1" id="KW-0001">2Fe-2S</keyword>
<evidence type="ECO:0000313" key="10">
    <source>
        <dbReference type="EMBL" id="OTI55417.1"/>
    </source>
</evidence>
<dbReference type="SUPFAM" id="SSF47741">
    <property type="entry name" value="CO dehydrogenase ISP C-domain like"/>
    <property type="match status" value="1"/>
</dbReference>
<accession>A0A071L8W4</accession>
<evidence type="ECO:0000313" key="15">
    <source>
        <dbReference type="Proteomes" id="UP000194857"/>
    </source>
</evidence>
<evidence type="ECO:0000256" key="5">
    <source>
        <dbReference type="ARBA" id="ARBA00023014"/>
    </source>
</evidence>
<dbReference type="Pfam" id="PF01799">
    <property type="entry name" value="Fer2_2"/>
    <property type="match status" value="1"/>
</dbReference>
<dbReference type="PANTHER" id="PTHR44379">
    <property type="entry name" value="OXIDOREDUCTASE WITH IRON-SULFUR SUBUNIT"/>
    <property type="match status" value="1"/>
</dbReference>
<reference evidence="7" key="2">
    <citation type="submission" date="2015-06" db="EMBL/GenBank/DDBJ databases">
        <authorList>
            <person name="Radhakrishnan R."/>
            <person name="Underwood A."/>
            <person name="Al-Shahib A."/>
        </authorList>
    </citation>
    <scope>NUCLEOTIDE SEQUENCE</scope>
    <source>
        <strain evidence="7">P19_London_7_VIM_2_05_10</strain>
    </source>
</reference>
<protein>
    <submittedName>
        <fullName evidence="13">(2Fe-2S)-binding protein</fullName>
    </submittedName>
    <submittedName>
        <fullName evidence="8">2Fe-2S iron-sulfur cluster binding domain-containing protein</fullName>
    </submittedName>
    <submittedName>
        <fullName evidence="7 10">Oxidoreductase</fullName>
        <ecNumber evidence="7">1.3.99.16</ecNumber>
    </submittedName>
</protein>
<dbReference type="EMBL" id="NSNE01000009">
    <property type="protein sequence ID" value="RPM14329.1"/>
    <property type="molecule type" value="Genomic_DNA"/>
</dbReference>